<organism evidence="1 2">
    <name type="scientific">Bradyrhizobium vignae</name>
    <dbReference type="NCBI Taxonomy" id="1549949"/>
    <lineage>
        <taxon>Bacteria</taxon>
        <taxon>Pseudomonadati</taxon>
        <taxon>Pseudomonadota</taxon>
        <taxon>Alphaproteobacteria</taxon>
        <taxon>Hyphomicrobiales</taxon>
        <taxon>Nitrobacteraceae</taxon>
        <taxon>Bradyrhizobium</taxon>
    </lineage>
</organism>
<accession>A0A2U3PR27</accession>
<sequence length="25" mass="2835">MQGLTLLKLFKNDVKLSLFEPTLSV</sequence>
<evidence type="ECO:0000313" key="1">
    <source>
        <dbReference type="EMBL" id="SPP91604.1"/>
    </source>
</evidence>
<dbReference type="EMBL" id="LS398110">
    <property type="protein sequence ID" value="SPP91604.1"/>
    <property type="molecule type" value="Genomic_DNA"/>
</dbReference>
<reference evidence="1 2" key="1">
    <citation type="submission" date="2018-03" db="EMBL/GenBank/DDBJ databases">
        <authorList>
            <person name="Gully D."/>
        </authorList>
    </citation>
    <scope>NUCLEOTIDE SEQUENCE [LARGE SCALE GENOMIC DNA]</scope>
    <source>
        <strain evidence="1">ORS3257</strain>
    </source>
</reference>
<evidence type="ECO:0000313" key="2">
    <source>
        <dbReference type="Proteomes" id="UP000246085"/>
    </source>
</evidence>
<dbReference type="KEGG" id="bvz:BRAD3257_0438"/>
<proteinExistence type="predicted"/>
<gene>
    <name evidence="1" type="ORF">BRAD3257_0438</name>
</gene>
<protein>
    <submittedName>
        <fullName evidence="1">Uncharacterized protein</fullName>
    </submittedName>
</protein>
<name>A0A2U3PR27_9BRAD</name>
<dbReference type="Proteomes" id="UP000246085">
    <property type="component" value="Chromosome BRAD3257"/>
</dbReference>
<dbReference type="AlphaFoldDB" id="A0A2U3PR27"/>